<evidence type="ECO:0000256" key="1">
    <source>
        <dbReference type="SAM" id="Phobius"/>
    </source>
</evidence>
<accession>A0A1H8Z7P8</accession>
<evidence type="ECO:0000313" key="3">
    <source>
        <dbReference type="Proteomes" id="UP000198648"/>
    </source>
</evidence>
<feature type="transmembrane region" description="Helical" evidence="1">
    <location>
        <begin position="131"/>
        <end position="152"/>
    </location>
</feature>
<name>A0A1H8Z7P8_9FLAO</name>
<feature type="transmembrane region" description="Helical" evidence="1">
    <location>
        <begin position="158"/>
        <end position="178"/>
    </location>
</feature>
<keyword evidence="1" id="KW-0472">Membrane</keyword>
<keyword evidence="1" id="KW-0812">Transmembrane</keyword>
<dbReference type="AlphaFoldDB" id="A0A1H8Z7P8"/>
<dbReference type="RefSeq" id="WP_091464761.1">
    <property type="nucleotide sequence ID" value="NZ_FOEI01000001.1"/>
</dbReference>
<keyword evidence="1" id="KW-1133">Transmembrane helix</keyword>
<organism evidence="2 3">
    <name type="scientific">Flavobacterium urocaniciphilum</name>
    <dbReference type="NCBI Taxonomy" id="1299341"/>
    <lineage>
        <taxon>Bacteria</taxon>
        <taxon>Pseudomonadati</taxon>
        <taxon>Bacteroidota</taxon>
        <taxon>Flavobacteriia</taxon>
        <taxon>Flavobacteriales</taxon>
        <taxon>Flavobacteriaceae</taxon>
        <taxon>Flavobacterium</taxon>
    </lineage>
</organism>
<protein>
    <recommendedName>
        <fullName evidence="4">Beta-carotene 15,15'-monooxygenase</fullName>
    </recommendedName>
</protein>
<reference evidence="2 3" key="1">
    <citation type="submission" date="2016-10" db="EMBL/GenBank/DDBJ databases">
        <authorList>
            <person name="de Groot N.N."/>
        </authorList>
    </citation>
    <scope>NUCLEOTIDE SEQUENCE [LARGE SCALE GENOMIC DNA]</scope>
    <source>
        <strain evidence="2 3">DSM 27078</strain>
    </source>
</reference>
<dbReference type="STRING" id="1299341.SAMN05444005_101532"/>
<dbReference type="Proteomes" id="UP000198648">
    <property type="component" value="Unassembled WGS sequence"/>
</dbReference>
<feature type="transmembrane region" description="Helical" evidence="1">
    <location>
        <begin position="80"/>
        <end position="102"/>
    </location>
</feature>
<feature type="transmembrane region" description="Helical" evidence="1">
    <location>
        <begin position="199"/>
        <end position="231"/>
    </location>
</feature>
<dbReference type="EMBL" id="FOEI01000001">
    <property type="protein sequence ID" value="SEP60277.1"/>
    <property type="molecule type" value="Genomic_DNA"/>
</dbReference>
<sequence length="256" mass="28236">MSPNFFQKFNQNISPDIGRIIDESLATFKKTVWIMGVGMILLAVVGGILSMLVFSFTLGITSLEQFVQDSPYLQHDTTYLLVNAGLGIVMAGLMAPITAGFYKINHLAKTNQDFSVGTLFDYYSSSYTKELIVYGVLVALITNVISLGLTYLDMITMAAIFQLIIGFLLIFGVPLIIFENQNASEAINYSAKIAIRNPVAIILSMLFAFLIAVLGIVAICIGIIFTIGYFYSMLYTLYDNIIPIENKNPLDEIGLE</sequence>
<gene>
    <name evidence="2" type="ORF">SAMN05444005_101532</name>
</gene>
<dbReference type="OrthoDB" id="1331669at2"/>
<proteinExistence type="predicted"/>
<evidence type="ECO:0008006" key="4">
    <source>
        <dbReference type="Google" id="ProtNLM"/>
    </source>
</evidence>
<keyword evidence="3" id="KW-1185">Reference proteome</keyword>
<feature type="transmembrane region" description="Helical" evidence="1">
    <location>
        <begin position="32"/>
        <end position="60"/>
    </location>
</feature>
<evidence type="ECO:0000313" key="2">
    <source>
        <dbReference type="EMBL" id="SEP60277.1"/>
    </source>
</evidence>